<protein>
    <submittedName>
        <fullName evidence="3">Serine hydrolase</fullName>
    </submittedName>
</protein>
<organism evidence="3 4">
    <name type="scientific">Christiangramia fulva</name>
    <dbReference type="NCBI Taxonomy" id="2126553"/>
    <lineage>
        <taxon>Bacteria</taxon>
        <taxon>Pseudomonadati</taxon>
        <taxon>Bacteroidota</taxon>
        <taxon>Flavobacteriia</taxon>
        <taxon>Flavobacteriales</taxon>
        <taxon>Flavobacteriaceae</taxon>
        <taxon>Christiangramia</taxon>
    </lineage>
</organism>
<dbReference type="InterPro" id="IPR050789">
    <property type="entry name" value="Diverse_Enzym_Activities"/>
</dbReference>
<evidence type="ECO:0000256" key="1">
    <source>
        <dbReference type="SAM" id="Phobius"/>
    </source>
</evidence>
<keyword evidence="1" id="KW-0472">Membrane</keyword>
<dbReference type="Pfam" id="PF00144">
    <property type="entry name" value="Beta-lactamase"/>
    <property type="match status" value="1"/>
</dbReference>
<keyword evidence="1" id="KW-1133">Transmembrane helix</keyword>
<name>A0A2R3Z3Q0_9FLAO</name>
<proteinExistence type="predicted"/>
<gene>
    <name evidence="3" type="ORF">C7S20_06230</name>
</gene>
<dbReference type="InterPro" id="IPR012338">
    <property type="entry name" value="Beta-lactam/transpept-like"/>
</dbReference>
<evidence type="ECO:0000313" key="4">
    <source>
        <dbReference type="Proteomes" id="UP000241507"/>
    </source>
</evidence>
<dbReference type="Gene3D" id="3.40.710.10">
    <property type="entry name" value="DD-peptidase/beta-lactamase superfamily"/>
    <property type="match status" value="1"/>
</dbReference>
<dbReference type="OrthoDB" id="9773047at2"/>
<dbReference type="Proteomes" id="UP000241507">
    <property type="component" value="Chromosome"/>
</dbReference>
<dbReference type="KEGG" id="grs:C7S20_06230"/>
<dbReference type="RefSeq" id="WP_107011674.1">
    <property type="nucleotide sequence ID" value="NZ_CP028136.1"/>
</dbReference>
<dbReference type="PANTHER" id="PTHR43283:SF7">
    <property type="entry name" value="BETA-LACTAMASE-RELATED DOMAIN-CONTAINING PROTEIN"/>
    <property type="match status" value="1"/>
</dbReference>
<dbReference type="EMBL" id="CP028136">
    <property type="protein sequence ID" value="AVR44896.1"/>
    <property type="molecule type" value="Genomic_DNA"/>
</dbReference>
<dbReference type="InterPro" id="IPR001466">
    <property type="entry name" value="Beta-lactam-related"/>
</dbReference>
<evidence type="ECO:0000313" key="3">
    <source>
        <dbReference type="EMBL" id="AVR44896.1"/>
    </source>
</evidence>
<sequence length="381" mass="44375">MKKFLRFFLYFIAFLLLVSLLLYAFGYAYIFKGIRTTYFTGHKTAFIDDYTYFDNHVIANADTIQEWPTAKGYNQIEATKTLDSLNAELETVAFLIIKNDSIWFEKYFDDYGKFSRTNSFSMAKSITVALMFKAIQEGYLRNINQPVADFYPQFDERLTIGDLASMSSGLNWNESYFNPFGSTARAYFSKNIEKGILNLEVVKEPGEDFEYLSGNTELLGMIIRKATGKSLSQYLSESFWKPMGMNDEGLWQIDSRENGMEKAYCCIASNARNFAKFGRLFKHYGEWNGKHLLDSSFVATAIHPRFEDTPYYGYGFWLSDYKNKDIFYMRGVLGQYVIVIPEDDLIIVRLGKELIREKINKHHKDFYLYIDEVYKMMENAS</sequence>
<keyword evidence="3" id="KW-0378">Hydrolase</keyword>
<keyword evidence="4" id="KW-1185">Reference proteome</keyword>
<dbReference type="AlphaFoldDB" id="A0A2R3Z3Q0"/>
<reference evidence="4" key="1">
    <citation type="submission" date="2018-03" db="EMBL/GenBank/DDBJ databases">
        <title>Gramella fulva sp. nov., isolated from a dry surface of tidal flat.</title>
        <authorList>
            <person name="Hwang S.H."/>
            <person name="Hwang W.M."/>
            <person name="Kang K."/>
            <person name="Ahn T.-Y."/>
        </authorList>
    </citation>
    <scope>NUCLEOTIDE SEQUENCE [LARGE SCALE GENOMIC DNA]</scope>
    <source>
        <strain evidence="4">SH35</strain>
    </source>
</reference>
<dbReference type="PANTHER" id="PTHR43283">
    <property type="entry name" value="BETA-LACTAMASE-RELATED"/>
    <property type="match status" value="1"/>
</dbReference>
<dbReference type="SUPFAM" id="SSF56601">
    <property type="entry name" value="beta-lactamase/transpeptidase-like"/>
    <property type="match status" value="1"/>
</dbReference>
<evidence type="ECO:0000259" key="2">
    <source>
        <dbReference type="Pfam" id="PF00144"/>
    </source>
</evidence>
<feature type="transmembrane region" description="Helical" evidence="1">
    <location>
        <begin position="7"/>
        <end position="30"/>
    </location>
</feature>
<accession>A0A2R3Z3Q0</accession>
<dbReference type="GO" id="GO:0016787">
    <property type="term" value="F:hydrolase activity"/>
    <property type="evidence" value="ECO:0007669"/>
    <property type="project" value="UniProtKB-KW"/>
</dbReference>
<keyword evidence="1" id="KW-0812">Transmembrane</keyword>
<feature type="domain" description="Beta-lactamase-related" evidence="2">
    <location>
        <begin position="88"/>
        <end position="350"/>
    </location>
</feature>